<accession>A0A1G7JQ39</accession>
<name>A0A1G7JQ39_9ACTN</name>
<dbReference type="Proteomes" id="UP000199406">
    <property type="component" value="Unassembled WGS sequence"/>
</dbReference>
<feature type="transmembrane region" description="Helical" evidence="1">
    <location>
        <begin position="548"/>
        <end position="566"/>
    </location>
</feature>
<protein>
    <submittedName>
        <fullName evidence="2">Capsular polysaccharide biosynthesis protein</fullName>
    </submittedName>
</protein>
<proteinExistence type="predicted"/>
<sequence length="787" mass="80171">MEPRQYAAAVWHRSLWIGATGFTVAALAVISGMAASPSYTATSSLYVGVSEVDAGQGLAWSSLLDDELLPSIVRLGTSPAVLGPVAEELPVDRTPAELAADVDIAPVPDTSVLVVTARAASASGAADLADAVAESLSTVATAAHADADGGSYLRADVVGPAREPRFPSGTAARTGAVRGLAVGLLLGVVLSGLLELARPRIRDLATAAALTTSPVLAGLPAAGRGGPRGGRRTGLDRLAWLLRSSPAVPDLRRLVVLGTDARVARRLADDLGQVPGTGLAPVPMSAAGLRDVRPAEHDGLLVVATGRTTHRSLTAAVAAAEASGIPVLGVVLDGILPPAARWRDRLLAAVRGNAPLPRRVSAAPGAVDGLRPPWLTSSRIAAAGALFAVGLAMPTPGSTTTAFVAGLVLLPLWIAAVPRFRGAGLLCGLAVLALVSGALLAGWSAVERDFSVRAATEIPVLLLTGLGAVGLVLWARGVLPVPAIGVAYGLGLLVHGLLRADQSINAFKFELSLPLTIVVLSLAGMRQGRAAAVVALAGLGIANVANDARSAFGFCVIAAGLVLWQLRPVARAGRSNAWAGILLLGATAVGVYLAATELMIAGALGEEVQTRTTTQIEQSGSLLLGGRPEWTATWALMQDRPLGYGLGIVPDSHDLDVARAGLAVTRIPTVEGYLENFMLTDRFELHSVAADLWSALGPAGLAYGVALAALLVGSLSQLLARRQASGLVCFLGLTAIWNVAFGTLPSNGVEVSFAVGLMLLARTTVPSRAAEPAGTAPVPAVPAEVLR</sequence>
<keyword evidence="1" id="KW-0472">Membrane</keyword>
<evidence type="ECO:0000256" key="1">
    <source>
        <dbReference type="SAM" id="Phobius"/>
    </source>
</evidence>
<dbReference type="InterPro" id="IPR050445">
    <property type="entry name" value="Bact_polysacc_biosynth/exp"/>
</dbReference>
<feature type="transmembrane region" description="Helical" evidence="1">
    <location>
        <begin position="578"/>
        <end position="595"/>
    </location>
</feature>
<evidence type="ECO:0000313" key="3">
    <source>
        <dbReference type="Proteomes" id="UP000199406"/>
    </source>
</evidence>
<feature type="transmembrane region" description="Helical" evidence="1">
    <location>
        <begin position="175"/>
        <end position="194"/>
    </location>
</feature>
<feature type="transmembrane region" description="Helical" evidence="1">
    <location>
        <begin position="458"/>
        <end position="475"/>
    </location>
</feature>
<feature type="transmembrane region" description="Helical" evidence="1">
    <location>
        <begin position="724"/>
        <end position="744"/>
    </location>
</feature>
<feature type="transmembrane region" description="Helical" evidence="1">
    <location>
        <begin position="15"/>
        <end position="35"/>
    </location>
</feature>
<keyword evidence="1" id="KW-1133">Transmembrane helix</keyword>
<dbReference type="PANTHER" id="PTHR32309:SF31">
    <property type="entry name" value="CAPSULAR EXOPOLYSACCHARIDE FAMILY"/>
    <property type="match status" value="1"/>
</dbReference>
<feature type="transmembrane region" description="Helical" evidence="1">
    <location>
        <begin position="423"/>
        <end position="446"/>
    </location>
</feature>
<dbReference type="STRING" id="1550231.SAMN05660662_1643"/>
<feature type="transmembrane region" description="Helical" evidence="1">
    <location>
        <begin position="481"/>
        <end position="500"/>
    </location>
</feature>
<feature type="transmembrane region" description="Helical" evidence="1">
    <location>
        <begin position="512"/>
        <end position="542"/>
    </location>
</feature>
<feature type="transmembrane region" description="Helical" evidence="1">
    <location>
        <begin position="692"/>
        <end position="712"/>
    </location>
</feature>
<keyword evidence="3" id="KW-1185">Reference proteome</keyword>
<dbReference type="EMBL" id="FNBT01000002">
    <property type="protein sequence ID" value="SDF26914.1"/>
    <property type="molecule type" value="Genomic_DNA"/>
</dbReference>
<evidence type="ECO:0000313" key="2">
    <source>
        <dbReference type="EMBL" id="SDF26914.1"/>
    </source>
</evidence>
<organism evidence="2 3">
    <name type="scientific">Blastococcus aurantiacus</name>
    <dbReference type="NCBI Taxonomy" id="1550231"/>
    <lineage>
        <taxon>Bacteria</taxon>
        <taxon>Bacillati</taxon>
        <taxon>Actinomycetota</taxon>
        <taxon>Actinomycetes</taxon>
        <taxon>Geodermatophilales</taxon>
        <taxon>Geodermatophilaceae</taxon>
        <taxon>Blastococcus</taxon>
    </lineage>
</organism>
<dbReference type="AlphaFoldDB" id="A0A1G7JQ39"/>
<keyword evidence="1" id="KW-0812">Transmembrane</keyword>
<gene>
    <name evidence="2" type="ORF">SAMN05660662_1643</name>
</gene>
<reference evidence="3" key="1">
    <citation type="submission" date="2016-10" db="EMBL/GenBank/DDBJ databases">
        <authorList>
            <person name="Varghese N."/>
            <person name="Submissions S."/>
        </authorList>
    </citation>
    <scope>NUCLEOTIDE SEQUENCE [LARGE SCALE GENOMIC DNA]</scope>
    <source>
        <strain evidence="3">DSM 44268</strain>
    </source>
</reference>
<dbReference type="PANTHER" id="PTHR32309">
    <property type="entry name" value="TYROSINE-PROTEIN KINASE"/>
    <property type="match status" value="1"/>
</dbReference>